<accession>A0A1G2CPS8</accession>
<dbReference type="InterPro" id="IPR017860">
    <property type="entry name" value="Peptidase_M22_CS"/>
</dbReference>
<keyword evidence="3 8" id="KW-0819">tRNA processing</keyword>
<dbReference type="PANTHER" id="PTHR11735">
    <property type="entry name" value="TRNA N6-ADENOSINE THREONYLCARBAMOYLTRANSFERASE"/>
    <property type="match status" value="1"/>
</dbReference>
<comment type="caution">
    <text evidence="8">Lacks conserved residue(s) required for the propagation of feature annotation.</text>
</comment>
<comment type="caution">
    <text evidence="10">The sequence shown here is derived from an EMBL/GenBank/DDBJ whole genome shotgun (WGS) entry which is preliminary data.</text>
</comment>
<evidence type="ECO:0000256" key="3">
    <source>
        <dbReference type="ARBA" id="ARBA00022694"/>
    </source>
</evidence>
<dbReference type="Proteomes" id="UP000177246">
    <property type="component" value="Unassembled WGS sequence"/>
</dbReference>
<feature type="binding site" evidence="8">
    <location>
        <position position="186"/>
    </location>
    <ligand>
        <name>substrate</name>
    </ligand>
</feature>
<dbReference type="GO" id="GO:0005506">
    <property type="term" value="F:iron ion binding"/>
    <property type="evidence" value="ECO:0007669"/>
    <property type="project" value="UniProtKB-UniRule"/>
</dbReference>
<evidence type="ECO:0000256" key="4">
    <source>
        <dbReference type="ARBA" id="ARBA00022723"/>
    </source>
</evidence>
<evidence type="ECO:0000256" key="2">
    <source>
        <dbReference type="ARBA" id="ARBA00022679"/>
    </source>
</evidence>
<comment type="subcellular location">
    <subcellularLocation>
        <location evidence="8">Cytoplasm</location>
    </subcellularLocation>
</comment>
<dbReference type="CDD" id="cd24133">
    <property type="entry name" value="ASKHA_NBD_TsaD_bac"/>
    <property type="match status" value="1"/>
</dbReference>
<keyword evidence="1 8" id="KW-0963">Cytoplasm</keyword>
<name>A0A1G2CPS8_9BACT</name>
<comment type="function">
    <text evidence="8">Required for the formation of a threonylcarbamoyl group on adenosine at position 37 (t(6)A37) in tRNAs that read codons beginning with adenine. Is involved in the transfer of the threonylcarbamoyl moiety of threonylcarbamoyl-AMP (TC-AMP) to the N6 group of A37, together with TsaE and TsaB. TsaD likely plays a direct catalytic role in this reaction.</text>
</comment>
<comment type="catalytic activity">
    <reaction evidence="7 8">
        <text>L-threonylcarbamoyladenylate + adenosine(37) in tRNA = N(6)-L-threonylcarbamoyladenosine(37) in tRNA + AMP + H(+)</text>
        <dbReference type="Rhea" id="RHEA:37059"/>
        <dbReference type="Rhea" id="RHEA-COMP:10162"/>
        <dbReference type="Rhea" id="RHEA-COMP:10163"/>
        <dbReference type="ChEBI" id="CHEBI:15378"/>
        <dbReference type="ChEBI" id="CHEBI:73682"/>
        <dbReference type="ChEBI" id="CHEBI:74411"/>
        <dbReference type="ChEBI" id="CHEBI:74418"/>
        <dbReference type="ChEBI" id="CHEBI:456215"/>
        <dbReference type="EC" id="2.3.1.234"/>
    </reaction>
</comment>
<evidence type="ECO:0000259" key="9">
    <source>
        <dbReference type="Pfam" id="PF00814"/>
    </source>
</evidence>
<protein>
    <recommendedName>
        <fullName evidence="8">tRNA N6-adenosine threonylcarbamoyltransferase</fullName>
        <ecNumber evidence="8">2.3.1.234</ecNumber>
    </recommendedName>
    <alternativeName>
        <fullName evidence="8">N6-L-threonylcarbamoyladenine synthase</fullName>
        <shortName evidence="8">t(6)A synthase</shortName>
    </alternativeName>
    <alternativeName>
        <fullName evidence="8">t(6)A37 threonylcarbamoyladenosine biosynthesis protein TsaD</fullName>
    </alternativeName>
    <alternativeName>
        <fullName evidence="8">tRNA threonylcarbamoyladenosine biosynthesis protein TsaD</fullName>
    </alternativeName>
</protein>
<dbReference type="InterPro" id="IPR043129">
    <property type="entry name" value="ATPase_NBD"/>
</dbReference>
<dbReference type="EC" id="2.3.1.234" evidence="8"/>
<dbReference type="PROSITE" id="PS01016">
    <property type="entry name" value="GLYCOPROTEASE"/>
    <property type="match status" value="1"/>
</dbReference>
<dbReference type="GO" id="GO:0002949">
    <property type="term" value="P:tRNA threonylcarbamoyladenosine modification"/>
    <property type="evidence" value="ECO:0007669"/>
    <property type="project" value="UniProtKB-UniRule"/>
</dbReference>
<evidence type="ECO:0000256" key="7">
    <source>
        <dbReference type="ARBA" id="ARBA00048117"/>
    </source>
</evidence>
<proteinExistence type="inferred from homology"/>
<dbReference type="GO" id="GO:0005737">
    <property type="term" value="C:cytoplasm"/>
    <property type="evidence" value="ECO:0007669"/>
    <property type="project" value="UniProtKB-SubCell"/>
</dbReference>
<feature type="binding site" evidence="8">
    <location>
        <position position="304"/>
    </location>
    <ligand>
        <name>Fe cation</name>
        <dbReference type="ChEBI" id="CHEBI:24875"/>
    </ligand>
</feature>
<organism evidence="10 11">
    <name type="scientific">Candidatus Liptonbacteria bacterium RIFOXYC1_FULL_36_8</name>
    <dbReference type="NCBI Taxonomy" id="1798655"/>
    <lineage>
        <taxon>Bacteria</taxon>
        <taxon>Candidatus Liptoniibacteriota</taxon>
    </lineage>
</organism>
<feature type="binding site" evidence="8">
    <location>
        <position position="116"/>
    </location>
    <ligand>
        <name>Fe cation</name>
        <dbReference type="ChEBI" id="CHEBI:24875"/>
    </ligand>
</feature>
<comment type="cofactor">
    <cofactor evidence="8">
        <name>Fe(2+)</name>
        <dbReference type="ChEBI" id="CHEBI:29033"/>
    </cofactor>
    <text evidence="8">Binds 1 Fe(2+) ion per subunit.</text>
</comment>
<reference evidence="10 11" key="1">
    <citation type="journal article" date="2016" name="Nat. Commun.">
        <title>Thousands of microbial genomes shed light on interconnected biogeochemical processes in an aquifer system.</title>
        <authorList>
            <person name="Anantharaman K."/>
            <person name="Brown C.T."/>
            <person name="Hug L.A."/>
            <person name="Sharon I."/>
            <person name="Castelle C.J."/>
            <person name="Probst A.J."/>
            <person name="Thomas B.C."/>
            <person name="Singh A."/>
            <person name="Wilkins M.J."/>
            <person name="Karaoz U."/>
            <person name="Brodie E.L."/>
            <person name="Williams K.H."/>
            <person name="Hubbard S.S."/>
            <person name="Banfield J.F."/>
        </authorList>
    </citation>
    <scope>NUCLEOTIDE SEQUENCE [LARGE SCALE GENOMIC DNA]</scope>
</reference>
<dbReference type="GO" id="GO:0061711">
    <property type="term" value="F:tRNA N(6)-L-threonylcarbamoyladenine synthase activity"/>
    <property type="evidence" value="ECO:0007669"/>
    <property type="project" value="UniProtKB-EC"/>
</dbReference>
<dbReference type="AlphaFoldDB" id="A0A1G2CPS8"/>
<sequence length="333" mass="36500">MRILSIETSCDETAISLLEAKGGLKNPSFKILHHVVSSQVKLHAPFGGVVPMLAKREHAKNLPLLLKKILPDSVKNKINLISVTIGPGLEPALWEGINFAKALAKKLQKPLLGVNHLEGHIYSNWINQKSSPEFPAVCLIVSGGHTILALMKNTITWKILGETRDDAIGEAFDKVARMLNLPYPGGPAVEKQAKKGKPDSVIFPSPMINSKDYDFSFSGLKTAVLYYLRDHKNFKTENVCASFQKSAFSVLIKKTLRAAKEFKAKSVLLCGGVASSKALRSLFKKETKKAKLSFFAPALKLNTDNASMIAAAAYFNFLQKKKKTLRANGNLSI</sequence>
<evidence type="ECO:0000313" key="11">
    <source>
        <dbReference type="Proteomes" id="UP000177246"/>
    </source>
</evidence>
<evidence type="ECO:0000256" key="6">
    <source>
        <dbReference type="ARBA" id="ARBA00023315"/>
    </source>
</evidence>
<feature type="binding site" evidence="8">
    <location>
        <position position="190"/>
    </location>
    <ligand>
        <name>substrate</name>
    </ligand>
</feature>
<evidence type="ECO:0000256" key="8">
    <source>
        <dbReference type="HAMAP-Rule" id="MF_01445"/>
    </source>
</evidence>
<evidence type="ECO:0000256" key="1">
    <source>
        <dbReference type="ARBA" id="ARBA00022490"/>
    </source>
</evidence>
<keyword evidence="6 8" id="KW-0012">Acyltransferase</keyword>
<dbReference type="InterPro" id="IPR017861">
    <property type="entry name" value="KAE1/TsaD"/>
</dbReference>
<feature type="binding site" evidence="8">
    <location>
        <begin position="140"/>
        <end position="144"/>
    </location>
    <ligand>
        <name>substrate</name>
    </ligand>
</feature>
<dbReference type="SUPFAM" id="SSF53067">
    <property type="entry name" value="Actin-like ATPase domain"/>
    <property type="match status" value="2"/>
</dbReference>
<keyword evidence="4 8" id="KW-0479">Metal-binding</keyword>
<dbReference type="PANTHER" id="PTHR11735:SF6">
    <property type="entry name" value="TRNA N6-ADENOSINE THREONYLCARBAMOYLTRANSFERASE, MITOCHONDRIAL"/>
    <property type="match status" value="1"/>
</dbReference>
<feature type="binding site" evidence="8">
    <location>
        <position position="120"/>
    </location>
    <ligand>
        <name>Fe cation</name>
        <dbReference type="ChEBI" id="CHEBI:24875"/>
    </ligand>
</feature>
<keyword evidence="5 8" id="KW-0408">Iron</keyword>
<dbReference type="HAMAP" id="MF_01445">
    <property type="entry name" value="TsaD"/>
    <property type="match status" value="1"/>
</dbReference>
<dbReference type="NCBIfam" id="TIGR03723">
    <property type="entry name" value="T6A_TsaD_YgjD"/>
    <property type="match status" value="1"/>
</dbReference>
<dbReference type="Pfam" id="PF00814">
    <property type="entry name" value="TsaD"/>
    <property type="match status" value="1"/>
</dbReference>
<comment type="similarity">
    <text evidence="8">Belongs to the KAE1 / TsaD family.</text>
</comment>
<dbReference type="InterPro" id="IPR000905">
    <property type="entry name" value="Gcp-like_dom"/>
</dbReference>
<dbReference type="FunFam" id="3.30.420.40:FF:000040">
    <property type="entry name" value="tRNA N6-adenosine threonylcarbamoyltransferase"/>
    <property type="match status" value="1"/>
</dbReference>
<gene>
    <name evidence="8" type="primary">tsaD</name>
    <name evidence="10" type="ORF">A2430_02895</name>
</gene>
<dbReference type="EMBL" id="MHLF01000021">
    <property type="protein sequence ID" value="OGZ03349.1"/>
    <property type="molecule type" value="Genomic_DNA"/>
</dbReference>
<dbReference type="NCBIfam" id="TIGR00329">
    <property type="entry name" value="gcp_kae1"/>
    <property type="match status" value="1"/>
</dbReference>
<evidence type="ECO:0000256" key="5">
    <source>
        <dbReference type="ARBA" id="ARBA00023004"/>
    </source>
</evidence>
<dbReference type="Gene3D" id="3.30.420.40">
    <property type="match status" value="2"/>
</dbReference>
<feature type="domain" description="Gcp-like" evidence="9">
    <location>
        <begin position="30"/>
        <end position="310"/>
    </location>
</feature>
<evidence type="ECO:0000313" key="10">
    <source>
        <dbReference type="EMBL" id="OGZ03349.1"/>
    </source>
</evidence>
<keyword evidence="2 8" id="KW-0808">Transferase</keyword>
<feature type="binding site" evidence="8">
    <location>
        <position position="173"/>
    </location>
    <ligand>
        <name>substrate</name>
    </ligand>
</feature>
<dbReference type="InterPro" id="IPR022450">
    <property type="entry name" value="TsaD"/>
</dbReference>
<dbReference type="PRINTS" id="PR00789">
    <property type="entry name" value="OSIALOPTASE"/>
</dbReference>